<name>A0A7N0UR38_KALFE</name>
<evidence type="ECO:0000313" key="3">
    <source>
        <dbReference type="Proteomes" id="UP000594263"/>
    </source>
</evidence>
<organism evidence="2 3">
    <name type="scientific">Kalanchoe fedtschenkoi</name>
    <name type="common">Lavender scallops</name>
    <name type="synonym">South American air plant</name>
    <dbReference type="NCBI Taxonomy" id="63787"/>
    <lineage>
        <taxon>Eukaryota</taxon>
        <taxon>Viridiplantae</taxon>
        <taxon>Streptophyta</taxon>
        <taxon>Embryophyta</taxon>
        <taxon>Tracheophyta</taxon>
        <taxon>Spermatophyta</taxon>
        <taxon>Magnoliopsida</taxon>
        <taxon>eudicotyledons</taxon>
        <taxon>Gunneridae</taxon>
        <taxon>Pentapetalae</taxon>
        <taxon>Saxifragales</taxon>
        <taxon>Crassulaceae</taxon>
        <taxon>Kalanchoe</taxon>
    </lineage>
</organism>
<dbReference type="Pfam" id="PF14299">
    <property type="entry name" value="PP2"/>
    <property type="match status" value="1"/>
</dbReference>
<dbReference type="CDD" id="cd22162">
    <property type="entry name" value="F-box_AtSKIP3-like"/>
    <property type="match status" value="1"/>
</dbReference>
<dbReference type="InterPro" id="IPR001810">
    <property type="entry name" value="F-box_dom"/>
</dbReference>
<dbReference type="AlphaFoldDB" id="A0A7N0UR38"/>
<dbReference type="InterPro" id="IPR036047">
    <property type="entry name" value="F-box-like_dom_sf"/>
</dbReference>
<dbReference type="Proteomes" id="UP000594263">
    <property type="component" value="Unplaced"/>
</dbReference>
<dbReference type="SMART" id="SM00256">
    <property type="entry name" value="FBOX"/>
    <property type="match status" value="1"/>
</dbReference>
<dbReference type="EnsemblPlants" id="Kaladp0079s0081.1.v1.1">
    <property type="protein sequence ID" value="Kaladp0079s0081.1.v1.1"/>
    <property type="gene ID" value="Kaladp0079s0081.v1.1"/>
</dbReference>
<evidence type="ECO:0000313" key="2">
    <source>
        <dbReference type="EnsemblPlants" id="Kaladp0079s0081.1.v1.1"/>
    </source>
</evidence>
<dbReference type="SUPFAM" id="SSF81383">
    <property type="entry name" value="F-box domain"/>
    <property type="match status" value="1"/>
</dbReference>
<dbReference type="OMA" id="PEICRFA"/>
<dbReference type="PANTHER" id="PTHR31960:SF22">
    <property type="entry name" value="F-BOX PROTEIN PP2-A12"/>
    <property type="match status" value="1"/>
</dbReference>
<evidence type="ECO:0000259" key="1">
    <source>
        <dbReference type="SMART" id="SM00256"/>
    </source>
</evidence>
<dbReference type="Pfam" id="PF00646">
    <property type="entry name" value="F-box"/>
    <property type="match status" value="1"/>
</dbReference>
<dbReference type="InterPro" id="IPR025886">
    <property type="entry name" value="PP2-like"/>
</dbReference>
<protein>
    <recommendedName>
        <fullName evidence="1">F-box domain-containing protein</fullName>
    </recommendedName>
</protein>
<proteinExistence type="predicted"/>
<reference evidence="2" key="1">
    <citation type="submission" date="2021-01" db="UniProtKB">
        <authorList>
            <consortium name="EnsemblPlants"/>
        </authorList>
    </citation>
    <scope>IDENTIFICATION</scope>
</reference>
<sequence>MGSSFSAIAAFVTSSSPSSTPPPNPGLADMPVDCLALVLARLQPPEICRFATLNRAFRAASLSHTLWDSKLPHNYTLIVDKLLLGEPHVGLGSRTIYATLSRANPFHGGTKLVWLHRSGSGLCMSISSKALAITGVDDRRYWTHLPTQESRFGTVAYLQQTWWLEVEGEVEFPLPAGSYNVVFRLQLGRASKRFCRRVCDSKHVRGWDKKPASFQLWTSDGQYCATQHFLTDPGKWINYHVGSFVVDKRDQMTKVRFSMTQIDCTHPKGGLCIDSVLILPKMG</sequence>
<accession>A0A7N0UR38</accession>
<keyword evidence="3" id="KW-1185">Reference proteome</keyword>
<dbReference type="Gramene" id="Kaladp0079s0081.1.v1.1">
    <property type="protein sequence ID" value="Kaladp0079s0081.1.v1.1"/>
    <property type="gene ID" value="Kaladp0079s0081.v1.1"/>
</dbReference>
<dbReference type="PANTHER" id="PTHR31960">
    <property type="entry name" value="F-BOX PROTEIN PP2-A15"/>
    <property type="match status" value="1"/>
</dbReference>
<feature type="domain" description="F-box" evidence="1">
    <location>
        <begin position="30"/>
        <end position="70"/>
    </location>
</feature>